<evidence type="ECO:0000256" key="3">
    <source>
        <dbReference type="SAM" id="SignalP"/>
    </source>
</evidence>
<feature type="region of interest" description="Disordered" evidence="1">
    <location>
        <begin position="33"/>
        <end position="70"/>
    </location>
</feature>
<keyword evidence="2" id="KW-0472">Membrane</keyword>
<comment type="caution">
    <text evidence="4">The sequence shown here is derived from an EMBL/GenBank/DDBJ whole genome shotgun (WGS) entry which is preliminary data.</text>
</comment>
<accession>A0A8J3YMC8</accession>
<dbReference type="AlphaFoldDB" id="A0A8J3YMC8"/>
<keyword evidence="3" id="KW-0732">Signal</keyword>
<name>A0A8J3YMC8_9ACTN</name>
<feature type="signal peptide" evidence="3">
    <location>
        <begin position="1"/>
        <end position="31"/>
    </location>
</feature>
<evidence type="ECO:0000313" key="4">
    <source>
        <dbReference type="EMBL" id="GIJ46580.1"/>
    </source>
</evidence>
<evidence type="ECO:0000256" key="2">
    <source>
        <dbReference type="SAM" id="Phobius"/>
    </source>
</evidence>
<feature type="transmembrane region" description="Helical" evidence="2">
    <location>
        <begin position="157"/>
        <end position="176"/>
    </location>
</feature>
<gene>
    <name evidence="4" type="ORF">Val02_34660</name>
</gene>
<evidence type="ECO:0000256" key="1">
    <source>
        <dbReference type="SAM" id="MobiDB-lite"/>
    </source>
</evidence>
<reference evidence="4" key="1">
    <citation type="submission" date="2021-01" db="EMBL/GenBank/DDBJ databases">
        <title>Whole genome shotgun sequence of Virgisporangium aliadipatigenens NBRC 105644.</title>
        <authorList>
            <person name="Komaki H."/>
            <person name="Tamura T."/>
        </authorList>
    </citation>
    <scope>NUCLEOTIDE SEQUENCE</scope>
    <source>
        <strain evidence="4">NBRC 105644</strain>
    </source>
</reference>
<evidence type="ECO:0000313" key="5">
    <source>
        <dbReference type="Proteomes" id="UP000619260"/>
    </source>
</evidence>
<dbReference type="EMBL" id="BOPF01000011">
    <property type="protein sequence ID" value="GIJ46580.1"/>
    <property type="molecule type" value="Genomic_DNA"/>
</dbReference>
<dbReference type="Proteomes" id="UP000619260">
    <property type="component" value="Unassembled WGS sequence"/>
</dbReference>
<organism evidence="4 5">
    <name type="scientific">Virgisporangium aliadipatigenens</name>
    <dbReference type="NCBI Taxonomy" id="741659"/>
    <lineage>
        <taxon>Bacteria</taxon>
        <taxon>Bacillati</taxon>
        <taxon>Actinomycetota</taxon>
        <taxon>Actinomycetes</taxon>
        <taxon>Micromonosporales</taxon>
        <taxon>Micromonosporaceae</taxon>
        <taxon>Virgisporangium</taxon>
    </lineage>
</organism>
<feature type="compositionally biased region" description="Basic and acidic residues" evidence="1">
    <location>
        <begin position="57"/>
        <end position="70"/>
    </location>
</feature>
<keyword evidence="5" id="KW-1185">Reference proteome</keyword>
<proteinExistence type="predicted"/>
<protein>
    <recommendedName>
        <fullName evidence="6">LPXTG cell wall anchor domain-containing protein</fullName>
    </recommendedName>
</protein>
<keyword evidence="2" id="KW-0812">Transmembrane</keyword>
<dbReference type="RefSeq" id="WP_203900118.1">
    <property type="nucleotide sequence ID" value="NZ_BOPF01000011.1"/>
</dbReference>
<feature type="chain" id="PRO_5035200238" description="LPXTG cell wall anchor domain-containing protein" evidence="3">
    <location>
        <begin position="32"/>
        <end position="183"/>
    </location>
</feature>
<sequence>MELTFSFRRAAAVAAACTALGMFGLAAPALAGPGTGQGNGSGNSNKSEGPGYGGGADRLDVKWKDKDEKKDKAKKNVAINGVGFRAGSKVILRVGSGEEISAICDPFGALKFDVPGQELKLTSGTSVLVSGSTPSGTQLTLVGAIPPEPDGSGAQDLVPWVVAGGALLAVSGGFVGRRRRVRY</sequence>
<evidence type="ECO:0008006" key="6">
    <source>
        <dbReference type="Google" id="ProtNLM"/>
    </source>
</evidence>
<keyword evidence="2" id="KW-1133">Transmembrane helix</keyword>